<dbReference type="EMBL" id="JBHRTA010000062">
    <property type="protein sequence ID" value="MFC3200098.1"/>
    <property type="molecule type" value="Genomic_DNA"/>
</dbReference>
<dbReference type="PANTHER" id="PTHR32552:SF81">
    <property type="entry name" value="TONB-DEPENDENT OUTER MEMBRANE RECEPTOR"/>
    <property type="match status" value="1"/>
</dbReference>
<evidence type="ECO:0000256" key="10">
    <source>
        <dbReference type="ARBA" id="ARBA00023237"/>
    </source>
</evidence>
<evidence type="ECO:0000256" key="9">
    <source>
        <dbReference type="ARBA" id="ARBA00023136"/>
    </source>
</evidence>
<keyword evidence="10" id="KW-0998">Cell outer membrane</keyword>
<keyword evidence="3" id="KW-1134">Transmembrane beta strand</keyword>
<evidence type="ECO:0000256" key="4">
    <source>
        <dbReference type="ARBA" id="ARBA00022496"/>
    </source>
</evidence>
<feature type="domain" description="TonB-dependent receptor-like beta-barrel" evidence="11">
    <location>
        <begin position="9"/>
        <end position="95"/>
    </location>
</feature>
<dbReference type="InterPro" id="IPR000531">
    <property type="entry name" value="Beta-barrel_TonB"/>
</dbReference>
<proteinExistence type="predicted"/>
<keyword evidence="7" id="KW-0406">Ion transport</keyword>
<evidence type="ECO:0000256" key="7">
    <source>
        <dbReference type="ARBA" id="ARBA00023065"/>
    </source>
</evidence>
<dbReference type="InterPro" id="IPR036942">
    <property type="entry name" value="Beta-barrel_TonB_sf"/>
</dbReference>
<evidence type="ECO:0000313" key="13">
    <source>
        <dbReference type="Proteomes" id="UP001595526"/>
    </source>
</evidence>
<evidence type="ECO:0000313" key="12">
    <source>
        <dbReference type="EMBL" id="MFC3200098.1"/>
    </source>
</evidence>
<keyword evidence="12" id="KW-0675">Receptor</keyword>
<keyword evidence="4" id="KW-0410">Iron transport</keyword>
<reference evidence="13" key="1">
    <citation type="journal article" date="2019" name="Int. J. Syst. Evol. Microbiol.">
        <title>The Global Catalogue of Microorganisms (GCM) 10K type strain sequencing project: providing services to taxonomists for standard genome sequencing and annotation.</title>
        <authorList>
            <consortium name="The Broad Institute Genomics Platform"/>
            <consortium name="The Broad Institute Genome Sequencing Center for Infectious Disease"/>
            <person name="Wu L."/>
            <person name="Ma J."/>
        </authorList>
    </citation>
    <scope>NUCLEOTIDE SEQUENCE [LARGE SCALE GENOMIC DNA]</scope>
    <source>
        <strain evidence="13">KCTC 52416</strain>
    </source>
</reference>
<sequence length="133" mass="14349">MEETGGPTFKDISGGELPGISNWAASFGGEAVTRLGAFLGQEGTFVFAMDGFYRSSFSSNRSPSAYLVVDGYTLINARAGFRASEGVSLFLWVRNAFETDYFEQLLPGGGNAEHYAGVLGDPRTYGITLRYAF</sequence>
<keyword evidence="5" id="KW-0812">Transmembrane</keyword>
<keyword evidence="8" id="KW-0798">TonB box</keyword>
<comment type="caution">
    <text evidence="12">The sequence shown here is derived from an EMBL/GenBank/DDBJ whole genome shotgun (WGS) entry which is preliminary data.</text>
</comment>
<evidence type="ECO:0000259" key="11">
    <source>
        <dbReference type="Pfam" id="PF00593"/>
    </source>
</evidence>
<keyword evidence="9" id="KW-0472">Membrane</keyword>
<dbReference type="Pfam" id="PF00593">
    <property type="entry name" value="TonB_dep_Rec_b-barrel"/>
    <property type="match status" value="1"/>
</dbReference>
<dbReference type="InterPro" id="IPR039426">
    <property type="entry name" value="TonB-dep_rcpt-like"/>
</dbReference>
<protein>
    <submittedName>
        <fullName evidence="12">TonB-dependent receptor</fullName>
    </submittedName>
</protein>
<evidence type="ECO:0000256" key="1">
    <source>
        <dbReference type="ARBA" id="ARBA00004571"/>
    </source>
</evidence>
<dbReference type="SUPFAM" id="SSF56935">
    <property type="entry name" value="Porins"/>
    <property type="match status" value="1"/>
</dbReference>
<dbReference type="Gene3D" id="2.40.170.20">
    <property type="entry name" value="TonB-dependent receptor, beta-barrel domain"/>
    <property type="match status" value="1"/>
</dbReference>
<evidence type="ECO:0000256" key="6">
    <source>
        <dbReference type="ARBA" id="ARBA00023004"/>
    </source>
</evidence>
<keyword evidence="2" id="KW-0813">Transport</keyword>
<name>A0ABV7JT49_9SPHI</name>
<dbReference type="InterPro" id="IPR010917">
    <property type="entry name" value="TonB_rcpt_CS"/>
</dbReference>
<evidence type="ECO:0000256" key="3">
    <source>
        <dbReference type="ARBA" id="ARBA00022452"/>
    </source>
</evidence>
<evidence type="ECO:0000256" key="8">
    <source>
        <dbReference type="ARBA" id="ARBA00023077"/>
    </source>
</evidence>
<dbReference type="PROSITE" id="PS01156">
    <property type="entry name" value="TONB_DEPENDENT_REC_2"/>
    <property type="match status" value="1"/>
</dbReference>
<comment type="subcellular location">
    <subcellularLocation>
        <location evidence="1">Cell outer membrane</location>
        <topology evidence="1">Multi-pass membrane protein</topology>
    </subcellularLocation>
</comment>
<organism evidence="12 13">
    <name type="scientific">Parapedobacter deserti</name>
    <dbReference type="NCBI Taxonomy" id="1912957"/>
    <lineage>
        <taxon>Bacteria</taxon>
        <taxon>Pseudomonadati</taxon>
        <taxon>Bacteroidota</taxon>
        <taxon>Sphingobacteriia</taxon>
        <taxon>Sphingobacteriales</taxon>
        <taxon>Sphingobacteriaceae</taxon>
        <taxon>Parapedobacter</taxon>
    </lineage>
</organism>
<dbReference type="PANTHER" id="PTHR32552">
    <property type="entry name" value="FERRICHROME IRON RECEPTOR-RELATED"/>
    <property type="match status" value="1"/>
</dbReference>
<dbReference type="Proteomes" id="UP001595526">
    <property type="component" value="Unassembled WGS sequence"/>
</dbReference>
<gene>
    <name evidence="12" type="ORF">ACFOET_20930</name>
</gene>
<evidence type="ECO:0000256" key="2">
    <source>
        <dbReference type="ARBA" id="ARBA00022448"/>
    </source>
</evidence>
<keyword evidence="13" id="KW-1185">Reference proteome</keyword>
<keyword evidence="6" id="KW-0408">Iron</keyword>
<accession>A0ABV7JT49</accession>
<dbReference type="RefSeq" id="WP_379026351.1">
    <property type="nucleotide sequence ID" value="NZ_JBHRTA010000062.1"/>
</dbReference>
<evidence type="ECO:0000256" key="5">
    <source>
        <dbReference type="ARBA" id="ARBA00022692"/>
    </source>
</evidence>